<reference evidence="1 2" key="1">
    <citation type="journal article" date="2008" name="Proc. Natl. Acad. Sci. U.S.A.">
        <title>Niche adaptation and genome expansion in the chlorophyll d-producing cyanobacterium Acaryochloris marina.</title>
        <authorList>
            <person name="Swingley W.D."/>
            <person name="Chen M."/>
            <person name="Cheung P.C."/>
            <person name="Conrad A.L."/>
            <person name="Dejesa L.C."/>
            <person name="Hao J."/>
            <person name="Honchak B.M."/>
            <person name="Karbach L.E."/>
            <person name="Kurdoglu A."/>
            <person name="Lahiri S."/>
            <person name="Mastrian S.D."/>
            <person name="Miyashita H."/>
            <person name="Page L."/>
            <person name="Ramakrishna P."/>
            <person name="Satoh S."/>
            <person name="Sattley W.M."/>
            <person name="Shimada Y."/>
            <person name="Taylor H.L."/>
            <person name="Tomo T."/>
            <person name="Tsuchiya T."/>
            <person name="Wang Z.T."/>
            <person name="Raymond J."/>
            <person name="Mimuro M."/>
            <person name="Blankenship R.E."/>
            <person name="Touchman J.W."/>
        </authorList>
    </citation>
    <scope>NUCLEOTIDE SEQUENCE [LARGE SCALE GENOMIC DNA]</scope>
    <source>
        <strain evidence="2">MBIC 11017</strain>
        <plasmid evidence="2">Plasmid pREB6</plasmid>
    </source>
</reference>
<gene>
    <name evidence="1" type="ordered locus">AM1_F0007</name>
</gene>
<geneLocation type="plasmid" evidence="1 2">
    <name>pREB6</name>
</geneLocation>
<dbReference type="AlphaFoldDB" id="A8ZPZ0"/>
<protein>
    <submittedName>
        <fullName evidence="1">Uncharacterized protein</fullName>
    </submittedName>
</protein>
<evidence type="ECO:0000313" key="1">
    <source>
        <dbReference type="EMBL" id="ABW33175.1"/>
    </source>
</evidence>
<dbReference type="Proteomes" id="UP000000268">
    <property type="component" value="Plasmid pREB6"/>
</dbReference>
<accession>A8ZPZ0</accession>
<keyword evidence="2" id="KW-1185">Reference proteome</keyword>
<evidence type="ECO:0000313" key="2">
    <source>
        <dbReference type="Proteomes" id="UP000000268"/>
    </source>
</evidence>
<sequence>MYLFSRGYFSHYQRDFLEFANSVNPSITPFKKYHVGPQVGESDAAVELFSDETREADDRALLLKVRDMVRGAADIAKFTQIVEQMRDATERKIEGNPVTAVEVLGDKLNVNQEERSGILTHLIQGGDLTAYGMMNAVTRTSQDVESYDRATELEAMGSQVLSLPKATWREIAVAR</sequence>
<organism evidence="1 2">
    <name type="scientific">Acaryochloris marina (strain MBIC 11017)</name>
    <dbReference type="NCBI Taxonomy" id="329726"/>
    <lineage>
        <taxon>Bacteria</taxon>
        <taxon>Bacillati</taxon>
        <taxon>Cyanobacteriota</taxon>
        <taxon>Cyanophyceae</taxon>
        <taxon>Acaryochloridales</taxon>
        <taxon>Acaryochloridaceae</taxon>
        <taxon>Acaryochloris</taxon>
    </lineage>
</organism>
<keyword evidence="1" id="KW-0614">Plasmid</keyword>
<dbReference type="HOGENOM" id="CLU_1529315_0_0_3"/>
<dbReference type="KEGG" id="amr:AM1_F0007"/>
<name>A8ZPZ0_ACAM1</name>
<dbReference type="EMBL" id="CP000843">
    <property type="protein sequence ID" value="ABW33175.1"/>
    <property type="molecule type" value="Genomic_DNA"/>
</dbReference>
<proteinExistence type="predicted"/>